<evidence type="ECO:0000313" key="1">
    <source>
        <dbReference type="EMBL" id="KNC75866.1"/>
    </source>
</evidence>
<dbReference type="GeneID" id="25912121"/>
<reference evidence="1 2" key="1">
    <citation type="submission" date="2011-02" db="EMBL/GenBank/DDBJ databases">
        <title>The Genome Sequence of Sphaeroforma arctica JP610.</title>
        <authorList>
            <consortium name="The Broad Institute Genome Sequencing Platform"/>
            <person name="Russ C."/>
            <person name="Cuomo C."/>
            <person name="Young S.K."/>
            <person name="Zeng Q."/>
            <person name="Gargeya S."/>
            <person name="Alvarado L."/>
            <person name="Berlin A."/>
            <person name="Chapman S.B."/>
            <person name="Chen Z."/>
            <person name="Freedman E."/>
            <person name="Gellesch M."/>
            <person name="Goldberg J."/>
            <person name="Griggs A."/>
            <person name="Gujja S."/>
            <person name="Heilman E."/>
            <person name="Heiman D."/>
            <person name="Howarth C."/>
            <person name="Mehta T."/>
            <person name="Neiman D."/>
            <person name="Pearson M."/>
            <person name="Roberts A."/>
            <person name="Saif S."/>
            <person name="Shea T."/>
            <person name="Shenoy N."/>
            <person name="Sisk P."/>
            <person name="Stolte C."/>
            <person name="Sykes S."/>
            <person name="White J."/>
            <person name="Yandava C."/>
            <person name="Burger G."/>
            <person name="Gray M.W."/>
            <person name="Holland P.W.H."/>
            <person name="King N."/>
            <person name="Lang F.B.F."/>
            <person name="Roger A.J."/>
            <person name="Ruiz-Trillo I."/>
            <person name="Haas B."/>
            <person name="Nusbaum C."/>
            <person name="Birren B."/>
        </authorList>
    </citation>
    <scope>NUCLEOTIDE SEQUENCE [LARGE SCALE GENOMIC DNA]</scope>
    <source>
        <strain evidence="1 2">JP610</strain>
    </source>
</reference>
<evidence type="ECO:0000313" key="2">
    <source>
        <dbReference type="Proteomes" id="UP000054560"/>
    </source>
</evidence>
<dbReference type="Proteomes" id="UP000054560">
    <property type="component" value="Unassembled WGS sequence"/>
</dbReference>
<gene>
    <name evidence="1" type="ORF">SARC_11617</name>
</gene>
<proteinExistence type="predicted"/>
<sequence length="86" mass="9420">MPMLGKKLIADTLLVGDDDAWYPGKKALEGFSKLNETLSSKLKLNLGGSLKDPILGLEKGSLKKYTKVRDYNVGYVRLGSFSLSVK</sequence>
<accession>A0A0L0FHB3</accession>
<dbReference type="AlphaFoldDB" id="A0A0L0FHB3"/>
<dbReference type="RefSeq" id="XP_014149768.1">
    <property type="nucleotide sequence ID" value="XM_014294293.1"/>
</dbReference>
<name>A0A0L0FHB3_9EUKA</name>
<organism evidence="1 2">
    <name type="scientific">Sphaeroforma arctica JP610</name>
    <dbReference type="NCBI Taxonomy" id="667725"/>
    <lineage>
        <taxon>Eukaryota</taxon>
        <taxon>Ichthyosporea</taxon>
        <taxon>Ichthyophonida</taxon>
        <taxon>Sphaeroforma</taxon>
    </lineage>
</organism>
<protein>
    <submittedName>
        <fullName evidence="1">Uncharacterized protein</fullName>
    </submittedName>
</protein>
<dbReference type="EMBL" id="KQ243383">
    <property type="protein sequence ID" value="KNC75866.1"/>
    <property type="molecule type" value="Genomic_DNA"/>
</dbReference>
<keyword evidence="2" id="KW-1185">Reference proteome</keyword>